<comment type="caution">
    <text evidence="2">The sequence shown here is derived from an EMBL/GenBank/DDBJ whole genome shotgun (WGS) entry which is preliminary data.</text>
</comment>
<evidence type="ECO:0000313" key="3">
    <source>
        <dbReference type="Proteomes" id="UP001050975"/>
    </source>
</evidence>
<dbReference type="EMBL" id="BLAY01000168">
    <property type="protein sequence ID" value="GET42530.1"/>
    <property type="molecule type" value="Genomic_DNA"/>
</dbReference>
<dbReference type="Proteomes" id="UP001050975">
    <property type="component" value="Unassembled WGS sequence"/>
</dbReference>
<organism evidence="2 3">
    <name type="scientific">Microseira wollei NIES-4236</name>
    <dbReference type="NCBI Taxonomy" id="2530354"/>
    <lineage>
        <taxon>Bacteria</taxon>
        <taxon>Bacillati</taxon>
        <taxon>Cyanobacteriota</taxon>
        <taxon>Cyanophyceae</taxon>
        <taxon>Oscillatoriophycideae</taxon>
        <taxon>Aerosakkonematales</taxon>
        <taxon>Aerosakkonemataceae</taxon>
        <taxon>Microseira</taxon>
    </lineage>
</organism>
<evidence type="ECO:0000256" key="1">
    <source>
        <dbReference type="SAM" id="MobiDB-lite"/>
    </source>
</evidence>
<evidence type="ECO:0000313" key="2">
    <source>
        <dbReference type="EMBL" id="GET42530.1"/>
    </source>
</evidence>
<protein>
    <submittedName>
        <fullName evidence="2">Uncharacterized protein</fullName>
    </submittedName>
</protein>
<sequence>MTGEAPKQPAFKENVNPPTGTEDIVDPRDLVRTSGIPENPEEVISNPAVAPQMPDDILRDLRGDLSKEA</sequence>
<name>A0AAV3XKS2_9CYAN</name>
<dbReference type="AlphaFoldDB" id="A0AAV3XKS2"/>
<accession>A0AAV3XKS2</accession>
<dbReference type="RefSeq" id="WP_226590219.1">
    <property type="nucleotide sequence ID" value="NZ_BLAY01000168.1"/>
</dbReference>
<keyword evidence="3" id="KW-1185">Reference proteome</keyword>
<gene>
    <name evidence="2" type="ORF">MiSe_73480</name>
</gene>
<feature type="region of interest" description="Disordered" evidence="1">
    <location>
        <begin position="1"/>
        <end position="55"/>
    </location>
</feature>
<reference evidence="2" key="1">
    <citation type="submission" date="2019-10" db="EMBL/GenBank/DDBJ databases">
        <title>Draft genome sequece of Microseira wollei NIES-4236.</title>
        <authorList>
            <person name="Yamaguchi H."/>
            <person name="Suzuki S."/>
            <person name="Kawachi M."/>
        </authorList>
    </citation>
    <scope>NUCLEOTIDE SEQUENCE</scope>
    <source>
        <strain evidence="2">NIES-4236</strain>
    </source>
</reference>
<proteinExistence type="predicted"/>